<evidence type="ECO:0000259" key="1">
    <source>
        <dbReference type="Pfam" id="PF08242"/>
    </source>
</evidence>
<evidence type="ECO:0000313" key="2">
    <source>
        <dbReference type="EMBL" id="ANP45188.1"/>
    </source>
</evidence>
<accession>A0A1B1AF46</accession>
<dbReference type="InParanoid" id="A0A1B1AF46"/>
<dbReference type="SUPFAM" id="SSF53335">
    <property type="entry name" value="S-adenosyl-L-methionine-dependent methyltransferases"/>
    <property type="match status" value="1"/>
</dbReference>
<proteinExistence type="predicted"/>
<name>A0A1B1AF46_9PROT</name>
<dbReference type="KEGG" id="cbot:ATE48_04285"/>
<dbReference type="InterPro" id="IPR029063">
    <property type="entry name" value="SAM-dependent_MTases_sf"/>
</dbReference>
<feature type="domain" description="Methyltransferase type 12" evidence="1">
    <location>
        <begin position="29"/>
        <end position="105"/>
    </location>
</feature>
<reference evidence="2 3" key="1">
    <citation type="submission" date="2015-11" db="EMBL/GenBank/DDBJ databases">
        <title>Whole-Genome Sequence of Candidatus Oderbacter manganicum from the National Park Lower Oder Valley, Germany.</title>
        <authorList>
            <person name="Braun B."/>
            <person name="Liere K."/>
            <person name="Szewzyk U."/>
        </authorList>
    </citation>
    <scope>NUCLEOTIDE SEQUENCE [LARGE SCALE GENOMIC DNA]</scope>
    <source>
        <strain evidence="2 3">OTSz_A_272</strain>
    </source>
</reference>
<evidence type="ECO:0000313" key="3">
    <source>
        <dbReference type="Proteomes" id="UP000092498"/>
    </source>
</evidence>
<dbReference type="InterPro" id="IPR013217">
    <property type="entry name" value="Methyltransf_12"/>
</dbReference>
<gene>
    <name evidence="2" type="ORF">ATE48_04285</name>
</gene>
<organism evidence="2 3">
    <name type="scientific">Candidatus Viadribacter manganicus</name>
    <dbReference type="NCBI Taxonomy" id="1759059"/>
    <lineage>
        <taxon>Bacteria</taxon>
        <taxon>Pseudomonadati</taxon>
        <taxon>Pseudomonadota</taxon>
        <taxon>Alphaproteobacteria</taxon>
        <taxon>Hyphomonadales</taxon>
        <taxon>Hyphomonadaceae</taxon>
        <taxon>Candidatus Viadribacter</taxon>
    </lineage>
</organism>
<dbReference type="Pfam" id="PF08242">
    <property type="entry name" value="Methyltransf_12"/>
    <property type="match status" value="1"/>
</dbReference>
<dbReference type="AlphaFoldDB" id="A0A1B1AF46"/>
<dbReference type="RefSeq" id="WP_066768138.1">
    <property type="nucleotide sequence ID" value="NZ_CP013244.1"/>
</dbReference>
<dbReference type="Gene3D" id="3.40.50.150">
    <property type="entry name" value="Vaccinia Virus protein VP39"/>
    <property type="match status" value="1"/>
</dbReference>
<dbReference type="OrthoDB" id="4571118at2"/>
<dbReference type="EMBL" id="CP013244">
    <property type="protein sequence ID" value="ANP45188.1"/>
    <property type="molecule type" value="Genomic_DNA"/>
</dbReference>
<dbReference type="STRING" id="1759059.ATE48_04285"/>
<dbReference type="Proteomes" id="UP000092498">
    <property type="component" value="Chromosome"/>
</dbReference>
<sequence length="180" mass="19623">MREPKAMAPARIKWALELLQIEKSSNVFEIGCGSGIAAQRICPVLGRGSYLGIDRSPAAIKASIARNANYVKAGRAFFIENTFNAEDREPALFDRILAVNVNAFWSGDGAEVIDVRRLMHRQSLFAQVYEPPEAAQRAKIARILKKRLAPHFSNVTTKLHTIAGVALLGVVATGESPKPA</sequence>
<protein>
    <recommendedName>
        <fullName evidence="1">Methyltransferase type 12 domain-containing protein</fullName>
    </recommendedName>
</protein>
<keyword evidence="3" id="KW-1185">Reference proteome</keyword>
<dbReference type="CDD" id="cd02440">
    <property type="entry name" value="AdoMet_MTases"/>
    <property type="match status" value="1"/>
</dbReference>